<dbReference type="Proteomes" id="UP000309340">
    <property type="component" value="Unassembled WGS sequence"/>
</dbReference>
<dbReference type="PANTHER" id="PTHR42085">
    <property type="entry name" value="F-BOX DOMAIN-CONTAINING PROTEIN"/>
    <property type="match status" value="1"/>
</dbReference>
<dbReference type="PANTHER" id="PTHR42085:SF2">
    <property type="entry name" value="F-BOX DOMAIN-CONTAINING PROTEIN"/>
    <property type="match status" value="1"/>
</dbReference>
<evidence type="ECO:0008006" key="3">
    <source>
        <dbReference type="Google" id="ProtNLM"/>
    </source>
</evidence>
<comment type="caution">
    <text evidence="1">The sequence shown here is derived from an EMBL/GenBank/DDBJ whole genome shotgun (WGS) entry which is preliminary data.</text>
</comment>
<organism evidence="1 2">
    <name type="scientific">Friedmanniomyces simplex</name>
    <dbReference type="NCBI Taxonomy" id="329884"/>
    <lineage>
        <taxon>Eukaryota</taxon>
        <taxon>Fungi</taxon>
        <taxon>Dikarya</taxon>
        <taxon>Ascomycota</taxon>
        <taxon>Pezizomycotina</taxon>
        <taxon>Dothideomycetes</taxon>
        <taxon>Dothideomycetidae</taxon>
        <taxon>Mycosphaerellales</taxon>
        <taxon>Teratosphaeriaceae</taxon>
        <taxon>Friedmanniomyces</taxon>
    </lineage>
</organism>
<protein>
    <recommendedName>
        <fullName evidence="3">F-box domain-containing protein</fullName>
    </recommendedName>
</protein>
<gene>
    <name evidence="1" type="ORF">B0A55_11163</name>
</gene>
<dbReference type="InterPro" id="IPR038883">
    <property type="entry name" value="AN11006-like"/>
</dbReference>
<dbReference type="OrthoDB" id="5314997at2759"/>
<dbReference type="AlphaFoldDB" id="A0A4V5NFC6"/>
<reference evidence="1 2" key="1">
    <citation type="submission" date="2017-03" db="EMBL/GenBank/DDBJ databases">
        <title>Genomes of endolithic fungi from Antarctica.</title>
        <authorList>
            <person name="Coleine C."/>
            <person name="Masonjones S."/>
            <person name="Stajich J.E."/>
        </authorList>
    </citation>
    <scope>NUCLEOTIDE SEQUENCE [LARGE SCALE GENOMIC DNA]</scope>
    <source>
        <strain evidence="1 2">CCFEE 5184</strain>
    </source>
</reference>
<keyword evidence="2" id="KW-1185">Reference proteome</keyword>
<evidence type="ECO:0000313" key="1">
    <source>
        <dbReference type="EMBL" id="TKA69949.1"/>
    </source>
</evidence>
<sequence>MPFEFTGKLPTMSHSDSPFKPIVRLVSHTCPSTTPATFAFGAPTPSSSWAALYHTPANVSARPFPGEAHSVKTTGPGAPAFGNGSVEGIPADLDFFRPRAASDERHAMVAKTGDGRPLGAVGHRRHDPDQEALRCCEKKPEIAATRFINAHMYLSEHDKALLGLWMRAQLKTKTTADTDTATEMVLGLLQCDLPDAMAKSRCRSQLQRVLLDNTSDFVDELFQTLATRSYDTGRRYCKRARDIAIDNPTSPAGTFRFLELPAELRNWIYQETIVLGEVRLRSCHHFLPYSVTPSPTLGVSAVCKQINKETKDLIFENTFIVDGLVDAGRGRMFHSQILPNHILTKLTSLTIIFNLRSPNGDWRQLRPMTGLRRLTICGFDSTALGLGRYHGRWGTVLRNVLESVPGKCKILFGPRTAAENQHLHSMTRAVIEQDGREDAVARVDTTELKLLASEVAVTVVKGSKSGGGAPQSAGLGVSSTWAFVSKGLI</sequence>
<evidence type="ECO:0000313" key="2">
    <source>
        <dbReference type="Proteomes" id="UP000309340"/>
    </source>
</evidence>
<proteinExistence type="predicted"/>
<accession>A0A4V5NFC6</accession>
<name>A0A4V5NFC6_9PEZI</name>
<dbReference type="EMBL" id="NAJQ01000422">
    <property type="protein sequence ID" value="TKA69949.1"/>
    <property type="molecule type" value="Genomic_DNA"/>
</dbReference>